<evidence type="ECO:0000313" key="3">
    <source>
        <dbReference type="Proteomes" id="UP001159042"/>
    </source>
</evidence>
<dbReference type="SUPFAM" id="SSF51269">
    <property type="entry name" value="AFP III-like domain"/>
    <property type="match status" value="1"/>
</dbReference>
<dbReference type="InterPro" id="IPR006190">
    <property type="entry name" value="SAF_AFP_Neu5Ac"/>
</dbReference>
<dbReference type="Proteomes" id="UP001159042">
    <property type="component" value="Unassembled WGS sequence"/>
</dbReference>
<comment type="caution">
    <text evidence="2">The sequence shown here is derived from an EMBL/GenBank/DDBJ whole genome shotgun (WGS) entry which is preliminary data.</text>
</comment>
<dbReference type="PANTHER" id="PTHR42966:SF1">
    <property type="entry name" value="SIALIC ACID SYNTHASE"/>
    <property type="match status" value="1"/>
</dbReference>
<dbReference type="AlphaFoldDB" id="A0AAV8VSU3"/>
<dbReference type="Pfam" id="PF03102">
    <property type="entry name" value="NeuB"/>
    <property type="match status" value="2"/>
</dbReference>
<evidence type="ECO:0000313" key="2">
    <source>
        <dbReference type="EMBL" id="KAJ8917194.1"/>
    </source>
</evidence>
<proteinExistence type="predicted"/>
<dbReference type="EMBL" id="JANEYG010000035">
    <property type="protein sequence ID" value="KAJ8917194.1"/>
    <property type="molecule type" value="Genomic_DNA"/>
</dbReference>
<evidence type="ECO:0000259" key="1">
    <source>
        <dbReference type="PROSITE" id="PS50844"/>
    </source>
</evidence>
<organism evidence="2 3">
    <name type="scientific">Exocentrus adspersus</name>
    <dbReference type="NCBI Taxonomy" id="1586481"/>
    <lineage>
        <taxon>Eukaryota</taxon>
        <taxon>Metazoa</taxon>
        <taxon>Ecdysozoa</taxon>
        <taxon>Arthropoda</taxon>
        <taxon>Hexapoda</taxon>
        <taxon>Insecta</taxon>
        <taxon>Pterygota</taxon>
        <taxon>Neoptera</taxon>
        <taxon>Endopterygota</taxon>
        <taxon>Coleoptera</taxon>
        <taxon>Polyphaga</taxon>
        <taxon>Cucujiformia</taxon>
        <taxon>Chrysomeloidea</taxon>
        <taxon>Cerambycidae</taxon>
        <taxon>Lamiinae</taxon>
        <taxon>Acanthocinini</taxon>
        <taxon>Exocentrus</taxon>
    </lineage>
</organism>
<dbReference type="PANTHER" id="PTHR42966">
    <property type="entry name" value="N-ACETYLNEURAMINATE SYNTHASE"/>
    <property type="match status" value="1"/>
</dbReference>
<name>A0AAV8VSU3_9CUCU</name>
<gene>
    <name evidence="2" type="ORF">NQ315_012686</name>
</gene>
<protein>
    <recommendedName>
        <fullName evidence="1">AFP-like domain-containing protein</fullName>
    </recommendedName>
</protein>
<reference evidence="2 3" key="1">
    <citation type="journal article" date="2023" name="Insect Mol. Biol.">
        <title>Genome sequencing provides insights into the evolution of gene families encoding plant cell wall-degrading enzymes in longhorned beetles.</title>
        <authorList>
            <person name="Shin N.R."/>
            <person name="Okamura Y."/>
            <person name="Kirsch R."/>
            <person name="Pauchet Y."/>
        </authorList>
    </citation>
    <scope>NUCLEOTIDE SEQUENCE [LARGE SCALE GENOMIC DNA]</scope>
    <source>
        <strain evidence="2">EAD_L_NR</strain>
    </source>
</reference>
<dbReference type="InterPro" id="IPR051690">
    <property type="entry name" value="PseI-like"/>
</dbReference>
<dbReference type="InterPro" id="IPR013785">
    <property type="entry name" value="Aldolase_TIM"/>
</dbReference>
<sequence length="316" mass="35460">MFKFNLCPQKESDNQTFIIAEVGQNHQGDFNLAKRLIRVAKDCGADCVKFQKTCLSQKFNERALQRAYTSPNSFGRTYGEHKAFLEFSETEFVQLQLYADEIDILFTASAMDTESLKFLAEMGVPFIKIGSGDANNFLLIEKAAATGIPLIISTAPYEDINLSVVNLYKKEFPDIAIGYSGHELGTHVSIAAVAMGCKILERHITVDRHLKGTDHKCSLEPREFREMVRCIRTLEIALGRPLKTLQNSEMACYRKLGKTLVYTRDLPKAHCLGYNDLDVKVAEPRGLEGQLFDDVTGRTLVTAVKKDESVLNEHLI</sequence>
<dbReference type="SUPFAM" id="SSF51569">
    <property type="entry name" value="Aldolase"/>
    <property type="match status" value="1"/>
</dbReference>
<dbReference type="CDD" id="cd11615">
    <property type="entry name" value="SAF_NeuB_like"/>
    <property type="match status" value="1"/>
</dbReference>
<accession>A0AAV8VSU3</accession>
<dbReference type="GO" id="GO:0016051">
    <property type="term" value="P:carbohydrate biosynthetic process"/>
    <property type="evidence" value="ECO:0007669"/>
    <property type="project" value="InterPro"/>
</dbReference>
<keyword evidence="3" id="KW-1185">Reference proteome</keyword>
<dbReference type="Gene3D" id="3.20.20.70">
    <property type="entry name" value="Aldolase class I"/>
    <property type="match status" value="2"/>
</dbReference>
<dbReference type="PROSITE" id="PS50844">
    <property type="entry name" value="AFP_LIKE"/>
    <property type="match status" value="1"/>
</dbReference>
<dbReference type="InterPro" id="IPR013132">
    <property type="entry name" value="PseI/NeuA/B-like_N"/>
</dbReference>
<feature type="domain" description="AFP-like" evidence="1">
    <location>
        <begin position="259"/>
        <end position="316"/>
    </location>
</feature>
<dbReference type="GO" id="GO:0047444">
    <property type="term" value="F:N-acylneuraminate-9-phosphate synthase activity"/>
    <property type="evidence" value="ECO:0007669"/>
    <property type="project" value="TreeGrafter"/>
</dbReference>
<dbReference type="InterPro" id="IPR057736">
    <property type="entry name" value="SAF_PseI/NeuA/NeuB"/>
</dbReference>
<dbReference type="InterPro" id="IPR036732">
    <property type="entry name" value="AFP_Neu5c_C_sf"/>
</dbReference>
<dbReference type="Gene3D" id="3.90.1210.10">
    <property type="entry name" value="Antifreeze-like/N-acetylneuraminic acid synthase C-terminal domain"/>
    <property type="match status" value="1"/>
</dbReference>